<dbReference type="SUPFAM" id="SSF56935">
    <property type="entry name" value="Porins"/>
    <property type="match status" value="1"/>
</dbReference>
<dbReference type="Proteomes" id="UP000515955">
    <property type="component" value="Chromosome"/>
</dbReference>
<accession>A0A7G9SBY5</accession>
<evidence type="ECO:0000259" key="3">
    <source>
        <dbReference type="Pfam" id="PF07715"/>
    </source>
</evidence>
<feature type="domain" description="TonB-dependent receptor plug" evidence="3">
    <location>
        <begin position="43"/>
        <end position="129"/>
    </location>
</feature>
<dbReference type="PANTHER" id="PTHR30069">
    <property type="entry name" value="TONB-DEPENDENT OUTER MEMBRANE RECEPTOR"/>
    <property type="match status" value="1"/>
</dbReference>
<dbReference type="Gene3D" id="2.170.130.10">
    <property type="entry name" value="TonB-dependent receptor, plug domain"/>
    <property type="match status" value="1"/>
</dbReference>
<evidence type="ECO:0000313" key="4">
    <source>
        <dbReference type="EMBL" id="QNN65360.1"/>
    </source>
</evidence>
<organism evidence="4 5">
    <name type="scientific">Sphingomonas rhizophila</name>
    <dbReference type="NCBI Taxonomy" id="2071607"/>
    <lineage>
        <taxon>Bacteria</taxon>
        <taxon>Pseudomonadati</taxon>
        <taxon>Pseudomonadota</taxon>
        <taxon>Alphaproteobacteria</taxon>
        <taxon>Sphingomonadales</taxon>
        <taxon>Sphingomonadaceae</taxon>
        <taxon>Sphingomonas</taxon>
    </lineage>
</organism>
<keyword evidence="1 2" id="KW-0732">Signal</keyword>
<name>A0A7G9SBY5_9SPHN</name>
<proteinExistence type="predicted"/>
<evidence type="ECO:0000256" key="2">
    <source>
        <dbReference type="SAM" id="SignalP"/>
    </source>
</evidence>
<sequence>MTKFSRLYRIALLTGIANLIAIPAVAQTSTAPADPAVAPPPTASTAGTKQVYTPADFARFAPKTAYDMLVQVPGFTIHSAVQERGLGQASENVLINGQRINNKSGGALEEVRKINVANVERIEIVEAASLGIAGLSGEVANIIQKAARKSSGQFEWNPDFRAHYSKPNLFNGFVSYTGVKGPVGYTLSVKDQAGRGAFGGPIYIYDADRELVETRHQVLHNESDLVTFQGKFAIDGPGSSVANLLLGYTPYWAPGSNFERRVRADGDNRTRDIKTQLDGYYIDINADYEFAVGPGRLKLIGLRHFDHEPMIQTQRFVYESGAPDTGLRFTRDSRIGETVFKGEYGWKTGKNDWQVTFERAFNKLDQRGKFEELTPAGDFEEVDFPGLSGIVQEVRYEGIATFSRALSPTLDLQIAAGAERSTLERVDGDTAPRKFFRPKGSLTLGWRPAKGGMAVSSCADASARSAFMTS</sequence>
<keyword evidence="4" id="KW-0675">Receptor</keyword>
<dbReference type="AlphaFoldDB" id="A0A7G9SBY5"/>
<dbReference type="GO" id="GO:0015344">
    <property type="term" value="F:siderophore uptake transmembrane transporter activity"/>
    <property type="evidence" value="ECO:0007669"/>
    <property type="project" value="TreeGrafter"/>
</dbReference>
<dbReference type="InterPro" id="IPR037066">
    <property type="entry name" value="Plug_dom_sf"/>
</dbReference>
<dbReference type="EMBL" id="CP060717">
    <property type="protein sequence ID" value="QNN65360.1"/>
    <property type="molecule type" value="Genomic_DNA"/>
</dbReference>
<dbReference type="GO" id="GO:0044718">
    <property type="term" value="P:siderophore transmembrane transport"/>
    <property type="evidence" value="ECO:0007669"/>
    <property type="project" value="TreeGrafter"/>
</dbReference>
<dbReference type="InterPro" id="IPR012910">
    <property type="entry name" value="Plug_dom"/>
</dbReference>
<feature type="chain" id="PRO_5028943561" evidence="2">
    <location>
        <begin position="27"/>
        <end position="470"/>
    </location>
</feature>
<dbReference type="InterPro" id="IPR039426">
    <property type="entry name" value="TonB-dep_rcpt-like"/>
</dbReference>
<keyword evidence="5" id="KW-1185">Reference proteome</keyword>
<feature type="signal peptide" evidence="2">
    <location>
        <begin position="1"/>
        <end position="26"/>
    </location>
</feature>
<gene>
    <name evidence="4" type="ORF">H9L12_01620</name>
</gene>
<dbReference type="KEGG" id="srhi:H9L12_01620"/>
<evidence type="ECO:0000313" key="5">
    <source>
        <dbReference type="Proteomes" id="UP000515955"/>
    </source>
</evidence>
<evidence type="ECO:0000256" key="1">
    <source>
        <dbReference type="ARBA" id="ARBA00022729"/>
    </source>
</evidence>
<dbReference type="Pfam" id="PF07715">
    <property type="entry name" value="Plug"/>
    <property type="match status" value="1"/>
</dbReference>
<dbReference type="RefSeq" id="WP_187542352.1">
    <property type="nucleotide sequence ID" value="NZ_CP060717.1"/>
</dbReference>
<dbReference type="PANTHER" id="PTHR30069:SF29">
    <property type="entry name" value="HEMOGLOBIN AND HEMOGLOBIN-HAPTOGLOBIN-BINDING PROTEIN 1-RELATED"/>
    <property type="match status" value="1"/>
</dbReference>
<reference evidence="4 5" key="1">
    <citation type="submission" date="2020-08" db="EMBL/GenBank/DDBJ databases">
        <title>Genome sequence of Sphingomonas rhizophila KACC 19189T.</title>
        <authorList>
            <person name="Hyun D.-W."/>
            <person name="Bae J.-W."/>
        </authorList>
    </citation>
    <scope>NUCLEOTIDE SEQUENCE [LARGE SCALE GENOMIC DNA]</scope>
    <source>
        <strain evidence="4 5">KACC 19189</strain>
    </source>
</reference>
<protein>
    <submittedName>
        <fullName evidence="4">TonB-dependent receptor plug domain-containing protein</fullName>
    </submittedName>
</protein>